<proteinExistence type="predicted"/>
<dbReference type="Gene3D" id="3.20.20.70">
    <property type="entry name" value="Aldolase class I"/>
    <property type="match status" value="1"/>
</dbReference>
<dbReference type="InterPro" id="IPR058240">
    <property type="entry name" value="rSAM_sf"/>
</dbReference>
<dbReference type="InterPro" id="IPR007549">
    <property type="entry name" value="DUF512"/>
</dbReference>
<dbReference type="InterPro" id="IPR045375">
    <property type="entry name" value="Put_radical_SAM-like_N"/>
</dbReference>
<dbReference type="Pfam" id="PF04459">
    <property type="entry name" value="DUF512"/>
    <property type="match status" value="1"/>
</dbReference>
<gene>
    <name evidence="3" type="ORF">H9725_10785</name>
</gene>
<name>A0A9D2FID6_9FIRM</name>
<evidence type="ECO:0000259" key="2">
    <source>
        <dbReference type="Pfam" id="PF19238"/>
    </source>
</evidence>
<dbReference type="InterPro" id="IPR013785">
    <property type="entry name" value="Aldolase_TIM"/>
</dbReference>
<reference evidence="3" key="2">
    <citation type="submission" date="2021-04" db="EMBL/GenBank/DDBJ databases">
        <authorList>
            <person name="Gilroy R."/>
        </authorList>
    </citation>
    <scope>NUCLEOTIDE SEQUENCE</scope>
    <source>
        <strain evidence="3">ChiBcec16-3735</strain>
    </source>
</reference>
<organism evidence="3 4">
    <name type="scientific">Candidatus Faecalibacterium gallistercoris</name>
    <dbReference type="NCBI Taxonomy" id="2838579"/>
    <lineage>
        <taxon>Bacteria</taxon>
        <taxon>Bacillati</taxon>
        <taxon>Bacillota</taxon>
        <taxon>Clostridia</taxon>
        <taxon>Eubacteriales</taxon>
        <taxon>Oscillospiraceae</taxon>
        <taxon>Faecalibacterium</taxon>
    </lineage>
</organism>
<dbReference type="Proteomes" id="UP000824065">
    <property type="component" value="Unassembled WGS sequence"/>
</dbReference>
<dbReference type="Pfam" id="PF19238">
    <property type="entry name" value="Radical_SAM_2"/>
    <property type="match status" value="1"/>
</dbReference>
<protein>
    <submittedName>
        <fullName evidence="3">DUF512 domain-containing protein</fullName>
    </submittedName>
</protein>
<feature type="domain" description="DUF512" evidence="1">
    <location>
        <begin position="218"/>
        <end position="418"/>
    </location>
</feature>
<dbReference type="EMBL" id="DXBJ01000079">
    <property type="protein sequence ID" value="HIZ59033.1"/>
    <property type="molecule type" value="Genomic_DNA"/>
</dbReference>
<reference evidence="3" key="1">
    <citation type="journal article" date="2021" name="PeerJ">
        <title>Extensive microbial diversity within the chicken gut microbiome revealed by metagenomics and culture.</title>
        <authorList>
            <person name="Gilroy R."/>
            <person name="Ravi A."/>
            <person name="Getino M."/>
            <person name="Pursley I."/>
            <person name="Horton D.L."/>
            <person name="Alikhan N.F."/>
            <person name="Baker D."/>
            <person name="Gharbi K."/>
            <person name="Hall N."/>
            <person name="Watson M."/>
            <person name="Adriaenssens E.M."/>
            <person name="Foster-Nyarko E."/>
            <person name="Jarju S."/>
            <person name="Secka A."/>
            <person name="Antonio M."/>
            <person name="Oren A."/>
            <person name="Chaudhuri R.R."/>
            <person name="La Ragione R."/>
            <person name="Hildebrand F."/>
            <person name="Pallen M.J."/>
        </authorList>
    </citation>
    <scope>NUCLEOTIDE SEQUENCE</scope>
    <source>
        <strain evidence="3">ChiBcec16-3735</strain>
    </source>
</reference>
<dbReference type="AlphaFoldDB" id="A0A9D2FID6"/>
<evidence type="ECO:0000313" key="4">
    <source>
        <dbReference type="Proteomes" id="UP000824065"/>
    </source>
</evidence>
<accession>A0A9D2FID6</accession>
<evidence type="ECO:0000313" key="3">
    <source>
        <dbReference type="EMBL" id="HIZ59033.1"/>
    </source>
</evidence>
<dbReference type="InterPro" id="IPR036034">
    <property type="entry name" value="PDZ_sf"/>
</dbReference>
<comment type="caution">
    <text evidence="3">The sequence shown here is derived from an EMBL/GenBank/DDBJ whole genome shotgun (WGS) entry which is preliminary data.</text>
</comment>
<dbReference type="SUPFAM" id="SSF102114">
    <property type="entry name" value="Radical SAM enzymes"/>
    <property type="match status" value="1"/>
</dbReference>
<feature type="domain" description="Putative radical SAM N-terminal" evidence="2">
    <location>
        <begin position="66"/>
        <end position="215"/>
    </location>
</feature>
<dbReference type="SUPFAM" id="SSF50156">
    <property type="entry name" value="PDZ domain-like"/>
    <property type="match status" value="1"/>
</dbReference>
<evidence type="ECO:0000259" key="1">
    <source>
        <dbReference type="Pfam" id="PF04459"/>
    </source>
</evidence>
<sequence>MAMKIDAVAPGSDAAALGLGPGDELLAVDGNVLNDALDYQFYTDSPGFHLTARVGGRMEEWDVARQPGEDFGCSFATYLGDKKHSCANRCIFCFIDQLPPGMRKSLYFKDDDERLSFLFGNYITMTNMHDHEIDRIIRMHISPINVSVHTTNPELRSRMLANRRGGETLRYLERLARAGIAVNCQLVLCRGVNDGDELRRTLTDLLDLGPMVQSIAAVPCGITDYRQGLYPQVPYDAASSAEVIDIMEAFGEQALARYGSRIVYPSDEWYLNAGRPIPPAAFYEEFAQLENGVGMWRLYEDSFRAELARPHAVYGEKKMDVVTGTMAAPLITAMMDELHRQYPMISVTVHPIRNRYFGGNVGVAGLVTATDIIEQCQGRLASGVLGVPEVMLRSERDMFLDSVTVEELARKLGVRVEILPADGGKEARALLRSGLHISRRRKPKTEETSHE</sequence>